<dbReference type="Proteomes" id="UP000325797">
    <property type="component" value="Chromosome"/>
</dbReference>
<evidence type="ECO:0000313" key="4">
    <source>
        <dbReference type="Proteomes" id="UP000325797"/>
    </source>
</evidence>
<protein>
    <recommendedName>
        <fullName evidence="2">UPF0178 protein FRZ61_43620</fullName>
    </recommendedName>
</protein>
<sequence length="153" mass="16685">MLEIFVDADACPVKEEVIRVADRHRLAVHMVGNSWMRLDGATSVNRVVVPEGFDAADNWIAEHVGAGDIAITADIRLAARCLARGARVLGPTGKPFTEAGIGMALAMRDLNEYLRDAGEIRGGGPAFSRQDRSRFLEALEQTIQSLKRERPSS</sequence>
<gene>
    <name evidence="3" type="ORF">FRZ61_43620</name>
</gene>
<dbReference type="EMBL" id="CP042582">
    <property type="protein sequence ID" value="QEX24421.1"/>
    <property type="molecule type" value="Genomic_DNA"/>
</dbReference>
<comment type="similarity">
    <text evidence="1 2">Belongs to the UPF0178 family.</text>
</comment>
<organism evidence="3 4">
    <name type="scientific">Hypericibacter adhaerens</name>
    <dbReference type="NCBI Taxonomy" id="2602016"/>
    <lineage>
        <taxon>Bacteria</taxon>
        <taxon>Pseudomonadati</taxon>
        <taxon>Pseudomonadota</taxon>
        <taxon>Alphaproteobacteria</taxon>
        <taxon>Rhodospirillales</taxon>
        <taxon>Dongiaceae</taxon>
        <taxon>Hypericibacter</taxon>
    </lineage>
</organism>
<evidence type="ECO:0000256" key="1">
    <source>
        <dbReference type="ARBA" id="ARBA00008522"/>
    </source>
</evidence>
<keyword evidence="4" id="KW-1185">Reference proteome</keyword>
<dbReference type="AlphaFoldDB" id="A0A5J6N3M7"/>
<dbReference type="NCBIfam" id="NF001095">
    <property type="entry name" value="PRK00124.1"/>
    <property type="match status" value="1"/>
</dbReference>
<dbReference type="InterPro" id="IPR003791">
    <property type="entry name" value="UPF0178"/>
</dbReference>
<proteinExistence type="inferred from homology"/>
<dbReference type="KEGG" id="hadh:FRZ61_43620"/>
<name>A0A5J6N3M7_9PROT</name>
<evidence type="ECO:0000256" key="2">
    <source>
        <dbReference type="HAMAP-Rule" id="MF_00489"/>
    </source>
</evidence>
<dbReference type="PANTHER" id="PTHR35146:SF1">
    <property type="entry name" value="UPF0178 PROTEIN YAII"/>
    <property type="match status" value="1"/>
</dbReference>
<dbReference type="HAMAP" id="MF_00489">
    <property type="entry name" value="UPF0178"/>
    <property type="match status" value="1"/>
</dbReference>
<accession>A0A5J6N3M7</accession>
<reference evidence="3 4" key="1">
    <citation type="submission" date="2019-08" db="EMBL/GenBank/DDBJ databases">
        <title>Hyperibacter terrae gen. nov., sp. nov. and Hyperibacter viscosus sp. nov., two new members in the family Rhodospirillaceae isolated from the rhizosphere of Hypericum perforatum.</title>
        <authorList>
            <person name="Noviana Z."/>
        </authorList>
    </citation>
    <scope>NUCLEOTIDE SEQUENCE [LARGE SCALE GENOMIC DNA]</scope>
    <source>
        <strain evidence="3 4">R5959</strain>
    </source>
</reference>
<dbReference type="CDD" id="cd18720">
    <property type="entry name" value="PIN_YqxD-like"/>
    <property type="match status" value="1"/>
</dbReference>
<dbReference type="OrthoDB" id="9798918at2"/>
<dbReference type="Pfam" id="PF02639">
    <property type="entry name" value="DUF188"/>
    <property type="match status" value="1"/>
</dbReference>
<dbReference type="PANTHER" id="PTHR35146">
    <property type="entry name" value="UPF0178 PROTEIN YAII"/>
    <property type="match status" value="1"/>
</dbReference>
<evidence type="ECO:0000313" key="3">
    <source>
        <dbReference type="EMBL" id="QEX24421.1"/>
    </source>
</evidence>